<protein>
    <recommendedName>
        <fullName evidence="4">CopG family transcriptional regulator</fullName>
    </recommendedName>
</protein>
<evidence type="ECO:0000313" key="2">
    <source>
        <dbReference type="EMBL" id="VWB07162.1"/>
    </source>
</evidence>
<feature type="compositionally biased region" description="Basic and acidic residues" evidence="1">
    <location>
        <begin position="72"/>
        <end position="83"/>
    </location>
</feature>
<sequence>MRRISINLPATAVAELTRIAESEHRPLDAVVRDVISAHVARIGDARSADVFGLWRHRARSGSDYQENARAQWSREARHADGRATPEAAADASVDRQPRLSSAPHIEFPDASD</sequence>
<evidence type="ECO:0008006" key="4">
    <source>
        <dbReference type="Google" id="ProtNLM"/>
    </source>
</evidence>
<accession>A0A6P2GRN7</accession>
<dbReference type="RefSeq" id="WP_254596330.1">
    <property type="nucleotide sequence ID" value="NZ_CABVPP010000001.1"/>
</dbReference>
<feature type="region of interest" description="Disordered" evidence="1">
    <location>
        <begin position="59"/>
        <end position="112"/>
    </location>
</feature>
<dbReference type="AlphaFoldDB" id="A0A6P2GRN7"/>
<dbReference type="GeneID" id="93167162"/>
<proteinExistence type="predicted"/>
<name>A0A6P2GRN7_9BURK</name>
<evidence type="ECO:0000313" key="3">
    <source>
        <dbReference type="Proteomes" id="UP000494162"/>
    </source>
</evidence>
<evidence type="ECO:0000256" key="1">
    <source>
        <dbReference type="SAM" id="MobiDB-lite"/>
    </source>
</evidence>
<reference evidence="2 3" key="1">
    <citation type="submission" date="2019-09" db="EMBL/GenBank/DDBJ databases">
        <authorList>
            <person name="Depoorter E."/>
        </authorList>
    </citation>
    <scope>NUCLEOTIDE SEQUENCE [LARGE SCALE GENOMIC DNA]</scope>
    <source>
        <strain evidence="2">LMG 26883</strain>
    </source>
</reference>
<dbReference type="Proteomes" id="UP000494162">
    <property type="component" value="Unassembled WGS sequence"/>
</dbReference>
<organism evidence="2 3">
    <name type="scientific">Burkholderia pseudomultivorans</name>
    <dbReference type="NCBI Taxonomy" id="1207504"/>
    <lineage>
        <taxon>Bacteria</taxon>
        <taxon>Pseudomonadati</taxon>
        <taxon>Pseudomonadota</taxon>
        <taxon>Betaproteobacteria</taxon>
        <taxon>Burkholderiales</taxon>
        <taxon>Burkholderiaceae</taxon>
        <taxon>Burkholderia</taxon>
        <taxon>Burkholderia cepacia complex</taxon>
    </lineage>
</organism>
<dbReference type="EMBL" id="CABVPP010000001">
    <property type="protein sequence ID" value="VWB07162.1"/>
    <property type="molecule type" value="Genomic_DNA"/>
</dbReference>
<gene>
    <name evidence="2" type="ORF">BPS26883_00147</name>
</gene>